<keyword evidence="1" id="KW-1015">Disulfide bond</keyword>
<feature type="binding site" evidence="2">
    <location>
        <position position="430"/>
    </location>
    <ligand>
        <name>Zn(2+)</name>
        <dbReference type="ChEBI" id="CHEBI:29105"/>
        <note>catalytic</note>
    </ligand>
</feature>
<evidence type="ECO:0000313" key="6">
    <source>
        <dbReference type="EMBL" id="RUS78869.1"/>
    </source>
</evidence>
<feature type="non-terminal residue" evidence="6">
    <location>
        <position position="601"/>
    </location>
</feature>
<keyword evidence="2" id="KW-0862">Zinc</keyword>
<dbReference type="InterPro" id="IPR001762">
    <property type="entry name" value="Disintegrin_dom"/>
</dbReference>
<evidence type="ECO:0000259" key="5">
    <source>
        <dbReference type="PROSITE" id="PS50215"/>
    </source>
</evidence>
<proteinExistence type="predicted"/>
<feature type="signal peptide" evidence="3">
    <location>
        <begin position="1"/>
        <end position="22"/>
    </location>
</feature>
<comment type="caution">
    <text evidence="2">Lacks conserved residue(s) required for the propagation of feature annotation.</text>
</comment>
<dbReference type="STRING" id="188477.A0A433TBD9"/>
<feature type="domain" description="Peptidase M12B" evidence="5">
    <location>
        <begin position="266"/>
        <end position="501"/>
    </location>
</feature>
<dbReference type="SUPFAM" id="SSF57552">
    <property type="entry name" value="Blood coagulation inhibitor (disintegrin)"/>
    <property type="match status" value="1"/>
</dbReference>
<dbReference type="PANTHER" id="PTHR45702">
    <property type="entry name" value="ADAM10/ADAM17 METALLOPEPTIDASE FAMILY MEMBER"/>
    <property type="match status" value="1"/>
</dbReference>
<dbReference type="FunFam" id="4.10.70.10:FF:000003">
    <property type="entry name" value="Disintegrin and metalloproteinase domain-containing protein 17"/>
    <property type="match status" value="1"/>
</dbReference>
<dbReference type="PROSITE" id="PS50214">
    <property type="entry name" value="DISINTEGRIN_2"/>
    <property type="match status" value="1"/>
</dbReference>
<dbReference type="GO" id="GO:0005886">
    <property type="term" value="C:plasma membrane"/>
    <property type="evidence" value="ECO:0007669"/>
    <property type="project" value="TreeGrafter"/>
</dbReference>
<dbReference type="SMART" id="SM00050">
    <property type="entry name" value="DISIN"/>
    <property type="match status" value="1"/>
</dbReference>
<organism evidence="6 7">
    <name type="scientific">Elysia chlorotica</name>
    <name type="common">Eastern emerald elysia</name>
    <name type="synonym">Sea slug</name>
    <dbReference type="NCBI Taxonomy" id="188477"/>
    <lineage>
        <taxon>Eukaryota</taxon>
        <taxon>Metazoa</taxon>
        <taxon>Spiralia</taxon>
        <taxon>Lophotrochozoa</taxon>
        <taxon>Mollusca</taxon>
        <taxon>Gastropoda</taxon>
        <taxon>Heterobranchia</taxon>
        <taxon>Euthyneura</taxon>
        <taxon>Panpulmonata</taxon>
        <taxon>Sacoglossa</taxon>
        <taxon>Placobranchoidea</taxon>
        <taxon>Plakobranchidae</taxon>
        <taxon>Elysia</taxon>
    </lineage>
</organism>
<sequence>MSLVSCIILFVVTLYLIPHSRGSPHSIFHHFETLNPNQIILREKRAASGSRQPVLTGFFEAFNKRFNMLLTPGARILHPRVKAELVDSTGAAKPFNLHNNRFYSGFLVGQETHQVDASETEGVWMIHIHTPDEFYAVEPMSFYDGNAEHSNLIVYRSQDIKTHNETVKSPFCKDFAFKDLNKNPKNHNNRQPEIFNLVNMVAATLRSKKKKFRGPRYMRHAVKRNSKQFEQAFTEREKQQHRSGGKSARSVRTKIYTKHAQYDAPKECDLVAVAGYTLYKGIGMENPSRIVQTLVHVYSIVDKVFRSTDFGDGFGDGYGIVLRGMLIHTDYSNSPNHYNTADPFADAETILIAMSREAKFFPYCLAHLTTQQDMEDILGLASRASPTVSWDNGICAGINYHISRNVGISTVISPTKDIASLKMYSQVVAHEIGHNWGAEHDPMDPSMWLCNPDTNNGGKYLMWPHAVLAKDLNALTFSPCSRDNVRAVLKSRAHKCFLNRNALKEICGNGLVDPSEECDPGYDKHHDPCCQYNCGLRRRAECSFRNSPCCTVNCTIAPSSQLCYPEGGLQECYQASNCLGNDATHCPAPKPLPNGTPCEQE</sequence>
<dbReference type="InterPro" id="IPR051489">
    <property type="entry name" value="ADAM_Metalloproteinase"/>
</dbReference>
<dbReference type="Proteomes" id="UP000271974">
    <property type="component" value="Unassembled WGS sequence"/>
</dbReference>
<evidence type="ECO:0000256" key="3">
    <source>
        <dbReference type="SAM" id="SignalP"/>
    </source>
</evidence>
<evidence type="ECO:0000259" key="4">
    <source>
        <dbReference type="PROSITE" id="PS50214"/>
    </source>
</evidence>
<dbReference type="InterPro" id="IPR036436">
    <property type="entry name" value="Disintegrin_dom_sf"/>
</dbReference>
<accession>A0A433TBD9</accession>
<feature type="binding site" evidence="2">
    <location>
        <position position="440"/>
    </location>
    <ligand>
        <name>Zn(2+)</name>
        <dbReference type="ChEBI" id="CHEBI:29105"/>
        <note>catalytic</note>
    </ligand>
</feature>
<keyword evidence="2" id="KW-0479">Metal-binding</keyword>
<dbReference type="InterPro" id="IPR001590">
    <property type="entry name" value="Peptidase_M12B"/>
</dbReference>
<name>A0A433TBD9_ELYCH</name>
<dbReference type="GO" id="GO:0046872">
    <property type="term" value="F:metal ion binding"/>
    <property type="evidence" value="ECO:0007669"/>
    <property type="project" value="UniProtKB-KW"/>
</dbReference>
<evidence type="ECO:0008006" key="8">
    <source>
        <dbReference type="Google" id="ProtNLM"/>
    </source>
</evidence>
<dbReference type="OrthoDB" id="6145095at2759"/>
<dbReference type="GO" id="GO:0007219">
    <property type="term" value="P:Notch signaling pathway"/>
    <property type="evidence" value="ECO:0007669"/>
    <property type="project" value="TreeGrafter"/>
</dbReference>
<evidence type="ECO:0000256" key="2">
    <source>
        <dbReference type="PROSITE-ProRule" id="PRU00276"/>
    </source>
</evidence>
<dbReference type="EMBL" id="RQTK01000485">
    <property type="protein sequence ID" value="RUS78869.1"/>
    <property type="molecule type" value="Genomic_DNA"/>
</dbReference>
<evidence type="ECO:0000313" key="7">
    <source>
        <dbReference type="Proteomes" id="UP000271974"/>
    </source>
</evidence>
<comment type="caution">
    <text evidence="6">The sequence shown here is derived from an EMBL/GenBank/DDBJ whole genome shotgun (WGS) entry which is preliminary data.</text>
</comment>
<dbReference type="SUPFAM" id="SSF55486">
    <property type="entry name" value="Metalloproteases ('zincins'), catalytic domain"/>
    <property type="match status" value="1"/>
</dbReference>
<feature type="chain" id="PRO_5019548062" description="Peptidase M12B domain-containing protein" evidence="3">
    <location>
        <begin position="23"/>
        <end position="601"/>
    </location>
</feature>
<dbReference type="InterPro" id="IPR024079">
    <property type="entry name" value="MetalloPept_cat_dom_sf"/>
</dbReference>
<dbReference type="Pfam" id="PF13574">
    <property type="entry name" value="Reprolysin_2"/>
    <property type="match status" value="1"/>
</dbReference>
<dbReference type="PROSITE" id="PS50215">
    <property type="entry name" value="ADAM_MEPRO"/>
    <property type="match status" value="1"/>
</dbReference>
<evidence type="ECO:0000256" key="1">
    <source>
        <dbReference type="ARBA" id="ARBA00023157"/>
    </source>
</evidence>
<dbReference type="GO" id="GO:0006509">
    <property type="term" value="P:membrane protein ectodomain proteolysis"/>
    <property type="evidence" value="ECO:0007669"/>
    <property type="project" value="TreeGrafter"/>
</dbReference>
<dbReference type="AlphaFoldDB" id="A0A433TBD9"/>
<reference evidence="6 7" key="1">
    <citation type="submission" date="2019-01" db="EMBL/GenBank/DDBJ databases">
        <title>A draft genome assembly of the solar-powered sea slug Elysia chlorotica.</title>
        <authorList>
            <person name="Cai H."/>
            <person name="Li Q."/>
            <person name="Fang X."/>
            <person name="Li J."/>
            <person name="Curtis N.E."/>
            <person name="Altenburger A."/>
            <person name="Shibata T."/>
            <person name="Feng M."/>
            <person name="Maeda T."/>
            <person name="Schwartz J.A."/>
            <person name="Shigenobu S."/>
            <person name="Lundholm N."/>
            <person name="Nishiyama T."/>
            <person name="Yang H."/>
            <person name="Hasebe M."/>
            <person name="Li S."/>
            <person name="Pierce S.K."/>
            <person name="Wang J."/>
        </authorList>
    </citation>
    <scope>NUCLEOTIDE SEQUENCE [LARGE SCALE GENOMIC DNA]</scope>
    <source>
        <strain evidence="6">EC2010</strain>
        <tissue evidence="6">Whole organism of an adult</tissue>
    </source>
</reference>
<feature type="domain" description="Disintegrin" evidence="4">
    <location>
        <begin position="504"/>
        <end position="594"/>
    </location>
</feature>
<feature type="binding site" evidence="2">
    <location>
        <position position="434"/>
    </location>
    <ligand>
        <name>Zn(2+)</name>
        <dbReference type="ChEBI" id="CHEBI:29105"/>
        <note>catalytic</note>
    </ligand>
</feature>
<dbReference type="GO" id="GO:0004222">
    <property type="term" value="F:metalloendopeptidase activity"/>
    <property type="evidence" value="ECO:0007669"/>
    <property type="project" value="InterPro"/>
</dbReference>
<feature type="active site" evidence="2">
    <location>
        <position position="431"/>
    </location>
</feature>
<keyword evidence="7" id="KW-1185">Reference proteome</keyword>
<gene>
    <name evidence="6" type="ORF">EGW08_013374</name>
</gene>
<dbReference type="Gene3D" id="4.10.70.10">
    <property type="entry name" value="Disintegrin domain"/>
    <property type="match status" value="1"/>
</dbReference>
<dbReference type="Gene3D" id="3.40.390.10">
    <property type="entry name" value="Collagenase (Catalytic Domain)"/>
    <property type="match status" value="1"/>
</dbReference>
<protein>
    <recommendedName>
        <fullName evidence="8">Peptidase M12B domain-containing protein</fullName>
    </recommendedName>
</protein>
<keyword evidence="3" id="KW-0732">Signal</keyword>
<dbReference type="PANTHER" id="PTHR45702:SF2">
    <property type="entry name" value="KUZBANIAN, ISOFORM A"/>
    <property type="match status" value="1"/>
</dbReference>